<dbReference type="EMBL" id="AEUV02000002">
    <property type="protein sequence ID" value="EHI74511.1"/>
    <property type="molecule type" value="Genomic_DNA"/>
</dbReference>
<feature type="compositionally biased region" description="Basic and acidic residues" evidence="1">
    <location>
        <begin position="59"/>
        <end position="73"/>
    </location>
</feature>
<proteinExistence type="predicted"/>
<protein>
    <recommendedName>
        <fullName evidence="5">Lipoprotein</fullName>
    </recommendedName>
</protein>
<dbReference type="PROSITE" id="PS51257">
    <property type="entry name" value="PROKAR_LIPOPROTEIN"/>
    <property type="match status" value="1"/>
</dbReference>
<evidence type="ECO:0000256" key="2">
    <source>
        <dbReference type="SAM" id="SignalP"/>
    </source>
</evidence>
<feature type="chain" id="PRO_5038585216" description="Lipoprotein" evidence="2">
    <location>
        <begin position="20"/>
        <end position="254"/>
    </location>
</feature>
<evidence type="ECO:0000313" key="3">
    <source>
        <dbReference type="EMBL" id="EHI74511.1"/>
    </source>
</evidence>
<name>G5JQ98_STRCG</name>
<dbReference type="STRING" id="873449.STRCR_1781"/>
<evidence type="ECO:0000256" key="1">
    <source>
        <dbReference type="SAM" id="MobiDB-lite"/>
    </source>
</evidence>
<dbReference type="AlphaFoldDB" id="G5JQ98"/>
<gene>
    <name evidence="3" type="ORF">STRCR_1781</name>
</gene>
<keyword evidence="2" id="KW-0732">Signal</keyword>
<feature type="region of interest" description="Disordered" evidence="1">
    <location>
        <begin position="59"/>
        <end position="88"/>
    </location>
</feature>
<reference evidence="3" key="1">
    <citation type="submission" date="2011-07" db="EMBL/GenBank/DDBJ databases">
        <authorList>
            <person name="Stanhope M.J."/>
            <person name="Durkin A.S."/>
            <person name="Hostetler J."/>
            <person name="Kim M."/>
            <person name="Radune D."/>
            <person name="Singh I."/>
            <person name="Town C.D."/>
        </authorList>
    </citation>
    <scope>NUCLEOTIDE SEQUENCE [LARGE SCALE GENOMIC DNA]</scope>
    <source>
        <strain evidence="3">HS-6</strain>
    </source>
</reference>
<accession>G5JQ98</accession>
<keyword evidence="4" id="KW-1185">Reference proteome</keyword>
<evidence type="ECO:0000313" key="4">
    <source>
        <dbReference type="Proteomes" id="UP000004322"/>
    </source>
</evidence>
<feature type="compositionally biased region" description="Polar residues" evidence="1">
    <location>
        <begin position="76"/>
        <end position="88"/>
    </location>
</feature>
<evidence type="ECO:0008006" key="5">
    <source>
        <dbReference type="Google" id="ProtNLM"/>
    </source>
</evidence>
<feature type="signal peptide" evidence="2">
    <location>
        <begin position="1"/>
        <end position="19"/>
    </location>
</feature>
<sequence length="254" mass="28656">MKKIFLSMTLGLAVISLTACVPFSFNEFQHKESPASSSSNDQKIEVINESDFKKLAQVEEKAVQDNEPADPKQKSHQLASASNGFSKTDGSGKALIDWRYYDIPNTWILDSSRTKDGRRDVTYEASSENPQIYALLYTLNAYDKSPFDGGKHYADNDLDTILEQDQQKFTYKTTVTIRDKIWHVGLTNSKKDKSAQLTFYYMENTGSFSDSILVGSLVFPLNSDASDFDEKLNTNIGYLKNILEQVTHKVEAQQ</sequence>
<dbReference type="Proteomes" id="UP000004322">
    <property type="component" value="Unassembled WGS sequence"/>
</dbReference>
<organism evidence="3 4">
    <name type="scientific">Streptococcus criceti HS-6</name>
    <dbReference type="NCBI Taxonomy" id="873449"/>
    <lineage>
        <taxon>Bacteria</taxon>
        <taxon>Bacillati</taxon>
        <taxon>Bacillota</taxon>
        <taxon>Bacilli</taxon>
        <taxon>Lactobacillales</taxon>
        <taxon>Streptococcaceae</taxon>
        <taxon>Streptococcus</taxon>
    </lineage>
</organism>
<dbReference type="RefSeq" id="WP_004227788.1">
    <property type="nucleotide sequence ID" value="NZ_AEUV02000002.1"/>
</dbReference>
<comment type="caution">
    <text evidence="3">The sequence shown here is derived from an EMBL/GenBank/DDBJ whole genome shotgun (WGS) entry which is preliminary data.</text>
</comment>